<organism evidence="1 2">
    <name type="scientific">Methanosarcina baikalica</name>
    <dbReference type="NCBI Taxonomy" id="3073890"/>
    <lineage>
        <taxon>Archaea</taxon>
        <taxon>Methanobacteriati</taxon>
        <taxon>Methanobacteriota</taxon>
        <taxon>Stenosarchaea group</taxon>
        <taxon>Methanomicrobia</taxon>
        <taxon>Methanosarcinales</taxon>
        <taxon>Methanosarcinaceae</taxon>
        <taxon>Methanosarcina</taxon>
    </lineage>
</organism>
<comment type="caution">
    <text evidence="1">The sequence shown here is derived from an EMBL/GenBank/DDBJ whole genome shotgun (WGS) entry which is preliminary data.</text>
</comment>
<protein>
    <submittedName>
        <fullName evidence="1">Uncharacterized protein</fullName>
    </submittedName>
</protein>
<keyword evidence="2" id="KW-1185">Reference proteome</keyword>
<reference evidence="2" key="1">
    <citation type="submission" date="2023-07" db="EMBL/GenBank/DDBJ databases">
        <title>Whole-genome sequencing of a new Methanosarcina sp. Z-7115.</title>
        <authorList>
            <person name="Zhilina T.N."/>
            <person name="Merkel A.Y."/>
        </authorList>
    </citation>
    <scope>NUCLEOTIDE SEQUENCE [LARGE SCALE GENOMIC DNA]</scope>
    <source>
        <strain evidence="2">Z-7115</strain>
    </source>
</reference>
<dbReference type="RefSeq" id="WP_310576833.1">
    <property type="nucleotide sequence ID" value="NZ_JAVKPK010000069.1"/>
</dbReference>
<dbReference type="Proteomes" id="UP001246244">
    <property type="component" value="Unassembled WGS sequence"/>
</dbReference>
<evidence type="ECO:0000313" key="1">
    <source>
        <dbReference type="EMBL" id="MDR7666804.1"/>
    </source>
</evidence>
<proteinExistence type="predicted"/>
<accession>A0ABU2D488</accession>
<evidence type="ECO:0000313" key="2">
    <source>
        <dbReference type="Proteomes" id="UP001246244"/>
    </source>
</evidence>
<name>A0ABU2D488_9EURY</name>
<sequence>MQTLVCSVKIGTPVRFQGKKRGILKKSSEKGLFYRPIIKKIE</sequence>
<dbReference type="EMBL" id="JAVKPK010000069">
    <property type="protein sequence ID" value="MDR7666804.1"/>
    <property type="molecule type" value="Genomic_DNA"/>
</dbReference>
<gene>
    <name evidence="1" type="ORF">RG963_13665</name>
</gene>